<sequence length="88" mass="10079">MCNETYVIDQKLFREDADTCLLEGLEDTDIHARVEGAALHSSAAAARNVFETDQCARVMQRINKQQPDANNNKRFFKPSSIWQSYKVE</sequence>
<evidence type="ECO:0000313" key="2">
    <source>
        <dbReference type="Proteomes" id="UP000789390"/>
    </source>
</evidence>
<protein>
    <submittedName>
        <fullName evidence="1">Uncharacterized protein</fullName>
    </submittedName>
</protein>
<dbReference type="Proteomes" id="UP000789390">
    <property type="component" value="Unassembled WGS sequence"/>
</dbReference>
<comment type="caution">
    <text evidence="1">The sequence shown here is derived from an EMBL/GenBank/DDBJ whole genome shotgun (WGS) entry which is preliminary data.</text>
</comment>
<dbReference type="EMBL" id="CAKKLH010000341">
    <property type="protein sequence ID" value="CAH0113569.1"/>
    <property type="molecule type" value="Genomic_DNA"/>
</dbReference>
<gene>
    <name evidence="1" type="ORF">DGAL_LOCUS17466</name>
</gene>
<keyword evidence="2" id="KW-1185">Reference proteome</keyword>
<dbReference type="AlphaFoldDB" id="A0A8J2WCV9"/>
<organism evidence="1 2">
    <name type="scientific">Daphnia galeata</name>
    <dbReference type="NCBI Taxonomy" id="27404"/>
    <lineage>
        <taxon>Eukaryota</taxon>
        <taxon>Metazoa</taxon>
        <taxon>Ecdysozoa</taxon>
        <taxon>Arthropoda</taxon>
        <taxon>Crustacea</taxon>
        <taxon>Branchiopoda</taxon>
        <taxon>Diplostraca</taxon>
        <taxon>Cladocera</taxon>
        <taxon>Anomopoda</taxon>
        <taxon>Daphniidae</taxon>
        <taxon>Daphnia</taxon>
    </lineage>
</organism>
<proteinExistence type="predicted"/>
<reference evidence="1" key="1">
    <citation type="submission" date="2021-11" db="EMBL/GenBank/DDBJ databases">
        <authorList>
            <person name="Schell T."/>
        </authorList>
    </citation>
    <scope>NUCLEOTIDE SEQUENCE</scope>
    <source>
        <strain evidence="1">M5</strain>
    </source>
</reference>
<accession>A0A8J2WCV9</accession>
<name>A0A8J2WCV9_9CRUS</name>
<evidence type="ECO:0000313" key="1">
    <source>
        <dbReference type="EMBL" id="CAH0113569.1"/>
    </source>
</evidence>